<comment type="catalytic activity">
    <reaction evidence="11 12">
        <text>GTP + AH2 + S-adenosyl-L-methionine = (8S)-3',8-cyclo-7,8-dihydroguanosine 5'-triphosphate + 5'-deoxyadenosine + L-methionine + A + H(+)</text>
        <dbReference type="Rhea" id="RHEA:49576"/>
        <dbReference type="ChEBI" id="CHEBI:13193"/>
        <dbReference type="ChEBI" id="CHEBI:15378"/>
        <dbReference type="ChEBI" id="CHEBI:17319"/>
        <dbReference type="ChEBI" id="CHEBI:17499"/>
        <dbReference type="ChEBI" id="CHEBI:37565"/>
        <dbReference type="ChEBI" id="CHEBI:57844"/>
        <dbReference type="ChEBI" id="CHEBI:59789"/>
        <dbReference type="ChEBI" id="CHEBI:131766"/>
        <dbReference type="EC" id="4.1.99.22"/>
    </reaction>
</comment>
<dbReference type="SFLD" id="SFLDS00029">
    <property type="entry name" value="Radical_SAM"/>
    <property type="match status" value="1"/>
</dbReference>
<dbReference type="SFLD" id="SFLDG01383">
    <property type="entry name" value="cyclic_pyranopterin_phosphate"/>
    <property type="match status" value="1"/>
</dbReference>
<evidence type="ECO:0000256" key="5">
    <source>
        <dbReference type="ARBA" id="ARBA00022741"/>
    </source>
</evidence>
<dbReference type="AlphaFoldDB" id="A0A518DVG8"/>
<keyword evidence="9 12" id="KW-0501">Molybdenum cofactor biosynthesis</keyword>
<comment type="similarity">
    <text evidence="12">Belongs to the radical SAM superfamily. MoaA family.</text>
</comment>
<feature type="binding site" evidence="12">
    <location>
        <position position="26"/>
    </location>
    <ligand>
        <name>[4Fe-4S] cluster</name>
        <dbReference type="ChEBI" id="CHEBI:49883"/>
        <label>1</label>
        <note>4Fe-4S-S-AdoMet</note>
    </ligand>
</feature>
<dbReference type="KEGG" id="lcre:Pla8534_36490"/>
<dbReference type="HAMAP" id="MF_01225_B">
    <property type="entry name" value="MoaA_B"/>
    <property type="match status" value="1"/>
</dbReference>
<dbReference type="SFLD" id="SFLDG01067">
    <property type="entry name" value="SPASM/twitch_domain_containing"/>
    <property type="match status" value="1"/>
</dbReference>
<comment type="subunit">
    <text evidence="12">Monomer and homodimer.</text>
</comment>
<gene>
    <name evidence="14" type="primary">moaA_3</name>
    <name evidence="12" type="synonym">moaA</name>
    <name evidence="14" type="ORF">Pla8534_36490</name>
</gene>
<keyword evidence="4 12" id="KW-0479">Metal-binding</keyword>
<dbReference type="InterPro" id="IPR058240">
    <property type="entry name" value="rSAM_sf"/>
</dbReference>
<feature type="binding site" evidence="12">
    <location>
        <position position="19"/>
    </location>
    <ligand>
        <name>GTP</name>
        <dbReference type="ChEBI" id="CHEBI:37565"/>
    </ligand>
</feature>
<feature type="binding site" evidence="12">
    <location>
        <position position="73"/>
    </location>
    <ligand>
        <name>S-adenosyl-L-methionine</name>
        <dbReference type="ChEBI" id="CHEBI:59789"/>
    </ligand>
</feature>
<feature type="binding site" evidence="12">
    <location>
        <position position="33"/>
    </location>
    <ligand>
        <name>[4Fe-4S] cluster</name>
        <dbReference type="ChEBI" id="CHEBI:49883"/>
        <label>1</label>
        <note>4Fe-4S-S-AdoMet</note>
    </ligand>
</feature>
<dbReference type="GO" id="GO:0051539">
    <property type="term" value="F:4 iron, 4 sulfur cluster binding"/>
    <property type="evidence" value="ECO:0007669"/>
    <property type="project" value="UniProtKB-UniRule"/>
</dbReference>
<evidence type="ECO:0000256" key="3">
    <source>
        <dbReference type="ARBA" id="ARBA00022691"/>
    </source>
</evidence>
<dbReference type="PANTHER" id="PTHR22960:SF0">
    <property type="entry name" value="MOLYBDENUM COFACTOR BIOSYNTHESIS PROTEIN 1"/>
    <property type="match status" value="1"/>
</dbReference>
<feature type="binding site" evidence="12">
    <location>
        <position position="260"/>
    </location>
    <ligand>
        <name>[4Fe-4S] cluster</name>
        <dbReference type="ChEBI" id="CHEBI:49883"/>
        <label>2</label>
        <note>4Fe-4S-substrate</note>
    </ligand>
</feature>
<comment type="cofactor">
    <cofactor evidence="12">
        <name>[4Fe-4S] cluster</name>
        <dbReference type="ChEBI" id="CHEBI:49883"/>
    </cofactor>
    <text evidence="12">Binds 2 [4Fe-4S] clusters. Binds 1 [4Fe-4S] cluster coordinated with 3 cysteines and an exchangeable S-adenosyl-L-methionine and 1 [4Fe-4S] cluster coordinated with 3 cysteines and the GTP-derived substrate.</text>
</comment>
<proteinExistence type="inferred from homology"/>
<comment type="caution">
    <text evidence="12">Lacks conserved residue(s) required for the propagation of feature annotation.</text>
</comment>
<protein>
    <recommendedName>
        <fullName evidence="1 12">GTP 3',8-cyclase</fullName>
        <ecNumber evidence="1 12">4.1.99.22</ecNumber>
    </recommendedName>
    <alternativeName>
        <fullName evidence="12">Molybdenum cofactor biosynthesis protein A</fullName>
    </alternativeName>
</protein>
<evidence type="ECO:0000256" key="2">
    <source>
        <dbReference type="ARBA" id="ARBA00022485"/>
    </source>
</evidence>
<feature type="binding site" evidence="12">
    <location>
        <position position="69"/>
    </location>
    <ligand>
        <name>GTP</name>
        <dbReference type="ChEBI" id="CHEBI:37565"/>
    </ligand>
</feature>
<evidence type="ECO:0000256" key="4">
    <source>
        <dbReference type="ARBA" id="ARBA00022723"/>
    </source>
</evidence>
<feature type="binding site" evidence="12">
    <location>
        <position position="100"/>
    </location>
    <ligand>
        <name>GTP</name>
        <dbReference type="ChEBI" id="CHEBI:37565"/>
    </ligand>
</feature>
<dbReference type="CDD" id="cd21117">
    <property type="entry name" value="Twitch_MoaA"/>
    <property type="match status" value="1"/>
</dbReference>
<dbReference type="GO" id="GO:0006777">
    <property type="term" value="P:Mo-molybdopterin cofactor biosynthetic process"/>
    <property type="evidence" value="ECO:0007669"/>
    <property type="project" value="UniProtKB-UniRule"/>
</dbReference>
<keyword evidence="6 12" id="KW-0408">Iron</keyword>
<dbReference type="Pfam" id="PF04055">
    <property type="entry name" value="Radical_SAM"/>
    <property type="match status" value="1"/>
</dbReference>
<evidence type="ECO:0000256" key="6">
    <source>
        <dbReference type="ARBA" id="ARBA00023004"/>
    </source>
</evidence>
<reference evidence="14 15" key="1">
    <citation type="submission" date="2019-02" db="EMBL/GenBank/DDBJ databases">
        <title>Deep-cultivation of Planctomycetes and their phenomic and genomic characterization uncovers novel biology.</title>
        <authorList>
            <person name="Wiegand S."/>
            <person name="Jogler M."/>
            <person name="Boedeker C."/>
            <person name="Pinto D."/>
            <person name="Vollmers J."/>
            <person name="Rivas-Marin E."/>
            <person name="Kohn T."/>
            <person name="Peeters S.H."/>
            <person name="Heuer A."/>
            <person name="Rast P."/>
            <person name="Oberbeckmann S."/>
            <person name="Bunk B."/>
            <person name="Jeske O."/>
            <person name="Meyerdierks A."/>
            <person name="Storesund J.E."/>
            <person name="Kallscheuer N."/>
            <person name="Luecker S."/>
            <person name="Lage O.M."/>
            <person name="Pohl T."/>
            <person name="Merkel B.J."/>
            <person name="Hornburger P."/>
            <person name="Mueller R.-W."/>
            <person name="Bruemmer F."/>
            <person name="Labrenz M."/>
            <person name="Spormann A.M."/>
            <person name="Op den Camp H."/>
            <person name="Overmann J."/>
            <person name="Amann R."/>
            <person name="Jetten M.S.M."/>
            <person name="Mascher T."/>
            <person name="Medema M.H."/>
            <person name="Devos D.P."/>
            <person name="Kaster A.-K."/>
            <person name="Ovreas L."/>
            <person name="Rohde M."/>
            <person name="Galperin M.Y."/>
            <person name="Jogler C."/>
        </authorList>
    </citation>
    <scope>NUCLEOTIDE SEQUENCE [LARGE SCALE GENOMIC DNA]</scope>
    <source>
        <strain evidence="14 15">Pla85_3_4</strain>
    </source>
</reference>
<feature type="binding site" evidence="12">
    <location>
        <begin position="265"/>
        <end position="267"/>
    </location>
    <ligand>
        <name>GTP</name>
        <dbReference type="ChEBI" id="CHEBI:37565"/>
    </ligand>
</feature>
<keyword evidence="10 12" id="KW-0456">Lyase</keyword>
<dbReference type="UniPathway" id="UPA00344"/>
<dbReference type="GO" id="GO:1904047">
    <property type="term" value="F:S-adenosyl-L-methionine binding"/>
    <property type="evidence" value="ECO:0007669"/>
    <property type="project" value="UniProtKB-UniRule"/>
</dbReference>
<keyword evidence="3 12" id="KW-0949">S-adenosyl-L-methionine</keyword>
<dbReference type="OrthoDB" id="9763993at2"/>
<dbReference type="Pfam" id="PF06463">
    <property type="entry name" value="Mob_synth_C"/>
    <property type="match status" value="1"/>
</dbReference>
<evidence type="ECO:0000256" key="9">
    <source>
        <dbReference type="ARBA" id="ARBA00023150"/>
    </source>
</evidence>
<dbReference type="RefSeq" id="WP_145054522.1">
    <property type="nucleotide sequence ID" value="NZ_CP036433.1"/>
</dbReference>
<dbReference type="InterPro" id="IPR000385">
    <property type="entry name" value="MoaA_NifB_PqqE_Fe-S-bd_CS"/>
</dbReference>
<feature type="binding site" evidence="12">
    <location>
        <position position="124"/>
    </location>
    <ligand>
        <name>S-adenosyl-L-methionine</name>
        <dbReference type="ChEBI" id="CHEBI:59789"/>
    </ligand>
</feature>
<dbReference type="EMBL" id="CP036433">
    <property type="protein sequence ID" value="QDU95830.1"/>
    <property type="molecule type" value="Genomic_DNA"/>
</dbReference>
<keyword evidence="5 12" id="KW-0547">Nucleotide-binding</keyword>
<evidence type="ECO:0000256" key="7">
    <source>
        <dbReference type="ARBA" id="ARBA00023014"/>
    </source>
</evidence>
<dbReference type="InterPro" id="IPR050105">
    <property type="entry name" value="MoCo_biosynth_MoaA/MoaC"/>
</dbReference>
<dbReference type="CDD" id="cd01335">
    <property type="entry name" value="Radical_SAM"/>
    <property type="match status" value="1"/>
</dbReference>
<dbReference type="InterPro" id="IPR013483">
    <property type="entry name" value="MoaA"/>
</dbReference>
<dbReference type="GO" id="GO:0061799">
    <property type="term" value="F:cyclic pyranopterin monophosphate synthase activity"/>
    <property type="evidence" value="ECO:0007669"/>
    <property type="project" value="TreeGrafter"/>
</dbReference>
<dbReference type="Proteomes" id="UP000317648">
    <property type="component" value="Chromosome"/>
</dbReference>
<evidence type="ECO:0000256" key="10">
    <source>
        <dbReference type="ARBA" id="ARBA00023239"/>
    </source>
</evidence>
<evidence type="ECO:0000256" key="11">
    <source>
        <dbReference type="ARBA" id="ARBA00048697"/>
    </source>
</evidence>
<sequence>MTISPPLVDSLGRVHTNLRISVTDRCNIRCFYCMPDENIRFKPRNEILTFEEITRLATVTAQLGVTKLRLTGGEPLVRSNLSELVGRLAQIPGIRDIALTTNGLLLAEQAPALKAAGLHRLNVSLDGLREATFQKIARRPGLDRVLAGIFAAREAGFDQIRLNAVAISGITDDEILPLGQFAREHDFELRFIEFMPLDAEGGWDSSQVISGDKIRRVLEAEFGPLLAAKRPDPSQPAMDYQFHDGRGRIGFINPVSQPFCSDCNRLRVTAEGQLRNCLFSLTEWDVRALLRGQADDQQIADLVQACVTAKKPGHGIDEAGFVRPERAMYQIGG</sequence>
<feature type="binding site" evidence="12">
    <location>
        <position position="195"/>
    </location>
    <ligand>
        <name>S-adenosyl-L-methionine</name>
        <dbReference type="ChEBI" id="CHEBI:59789"/>
    </ligand>
</feature>
<feature type="binding site" evidence="12">
    <location>
        <position position="277"/>
    </location>
    <ligand>
        <name>[4Fe-4S] cluster</name>
        <dbReference type="ChEBI" id="CHEBI:49883"/>
        <label>2</label>
        <note>4Fe-4S-substrate</note>
    </ligand>
</feature>
<dbReference type="GO" id="GO:0005525">
    <property type="term" value="F:GTP binding"/>
    <property type="evidence" value="ECO:0007669"/>
    <property type="project" value="UniProtKB-UniRule"/>
</dbReference>
<dbReference type="InterPro" id="IPR007197">
    <property type="entry name" value="rSAM"/>
</dbReference>
<dbReference type="SFLD" id="SFLDG01386">
    <property type="entry name" value="main_SPASM_domain-containing"/>
    <property type="match status" value="1"/>
</dbReference>
<dbReference type="InterPro" id="IPR010505">
    <property type="entry name" value="MoaA_twitch"/>
</dbReference>
<feature type="binding site" evidence="12">
    <location>
        <position position="30"/>
    </location>
    <ligand>
        <name>[4Fe-4S] cluster</name>
        <dbReference type="ChEBI" id="CHEBI:49883"/>
        <label>1</label>
        <note>4Fe-4S-S-AdoMet</note>
    </ligand>
</feature>
<accession>A0A518DVG8</accession>
<comment type="pathway">
    <text evidence="12">Cofactor biosynthesis; molybdopterin biosynthesis.</text>
</comment>
<feature type="binding site" evidence="12">
    <location>
        <position position="32"/>
    </location>
    <ligand>
        <name>S-adenosyl-L-methionine</name>
        <dbReference type="ChEBI" id="CHEBI:59789"/>
    </ligand>
</feature>
<keyword evidence="8 12" id="KW-0342">GTP-binding</keyword>
<feature type="domain" description="Radical SAM core" evidence="13">
    <location>
        <begin position="10"/>
        <end position="225"/>
    </location>
</feature>
<dbReference type="InterPro" id="IPR040064">
    <property type="entry name" value="MoaA-like"/>
</dbReference>
<evidence type="ECO:0000256" key="1">
    <source>
        <dbReference type="ARBA" id="ARBA00012167"/>
    </source>
</evidence>
<dbReference type="PROSITE" id="PS01305">
    <property type="entry name" value="MOAA_NIFB_PQQE"/>
    <property type="match status" value="1"/>
</dbReference>
<keyword evidence="15" id="KW-1185">Reference proteome</keyword>
<dbReference type="Gene3D" id="3.20.20.70">
    <property type="entry name" value="Aldolase class I"/>
    <property type="match status" value="1"/>
</dbReference>
<evidence type="ECO:0000313" key="14">
    <source>
        <dbReference type="EMBL" id="QDU95830.1"/>
    </source>
</evidence>
<keyword evidence="7 12" id="KW-0411">Iron-sulfur</keyword>
<evidence type="ECO:0000256" key="8">
    <source>
        <dbReference type="ARBA" id="ARBA00023134"/>
    </source>
</evidence>
<dbReference type="InterPro" id="IPR006638">
    <property type="entry name" value="Elp3/MiaA/NifB-like_rSAM"/>
</dbReference>
<dbReference type="GO" id="GO:0046872">
    <property type="term" value="F:metal ion binding"/>
    <property type="evidence" value="ECO:0007669"/>
    <property type="project" value="UniProtKB-KW"/>
</dbReference>
<evidence type="ECO:0000313" key="15">
    <source>
        <dbReference type="Proteomes" id="UP000317648"/>
    </source>
</evidence>
<comment type="function">
    <text evidence="12">Catalyzes the cyclization of GTP to (8S)-3',8-cyclo-7,8-dihydroguanosine 5'-triphosphate.</text>
</comment>
<dbReference type="SMART" id="SM00729">
    <property type="entry name" value="Elp3"/>
    <property type="match status" value="1"/>
</dbReference>
<evidence type="ECO:0000256" key="12">
    <source>
        <dbReference type="HAMAP-Rule" id="MF_01225"/>
    </source>
</evidence>
<dbReference type="PROSITE" id="PS51918">
    <property type="entry name" value="RADICAL_SAM"/>
    <property type="match status" value="1"/>
</dbReference>
<feature type="binding site" evidence="12">
    <location>
        <position position="263"/>
    </location>
    <ligand>
        <name>[4Fe-4S] cluster</name>
        <dbReference type="ChEBI" id="CHEBI:49883"/>
        <label>2</label>
        <note>4Fe-4S-substrate</note>
    </ligand>
</feature>
<dbReference type="PANTHER" id="PTHR22960">
    <property type="entry name" value="MOLYBDOPTERIN COFACTOR SYNTHESIS PROTEIN A"/>
    <property type="match status" value="1"/>
</dbReference>
<dbReference type="InterPro" id="IPR013785">
    <property type="entry name" value="Aldolase_TIM"/>
</dbReference>
<evidence type="ECO:0000259" key="13">
    <source>
        <dbReference type="PROSITE" id="PS51918"/>
    </source>
</evidence>
<name>A0A518DVG8_9BACT</name>
<dbReference type="SUPFAM" id="SSF102114">
    <property type="entry name" value="Radical SAM enzymes"/>
    <property type="match status" value="1"/>
</dbReference>
<organism evidence="14 15">
    <name type="scientific">Lignipirellula cremea</name>
    <dbReference type="NCBI Taxonomy" id="2528010"/>
    <lineage>
        <taxon>Bacteria</taxon>
        <taxon>Pseudomonadati</taxon>
        <taxon>Planctomycetota</taxon>
        <taxon>Planctomycetia</taxon>
        <taxon>Pirellulales</taxon>
        <taxon>Pirellulaceae</taxon>
        <taxon>Lignipirellula</taxon>
    </lineage>
</organism>
<dbReference type="NCBIfam" id="TIGR02666">
    <property type="entry name" value="moaA"/>
    <property type="match status" value="1"/>
</dbReference>
<keyword evidence="2 12" id="KW-0004">4Fe-4S</keyword>
<dbReference type="GO" id="GO:0061798">
    <property type="term" value="F:GTP 3',8'-cyclase activity"/>
    <property type="evidence" value="ECO:0007669"/>
    <property type="project" value="UniProtKB-UniRule"/>
</dbReference>
<dbReference type="EC" id="4.1.99.22" evidence="1 12"/>